<dbReference type="PANTHER" id="PTHR11259:SF2">
    <property type="entry name" value="GH16429P"/>
    <property type="match status" value="1"/>
</dbReference>
<dbReference type="Pfam" id="PF04670">
    <property type="entry name" value="Gtr1_RagA"/>
    <property type="match status" value="1"/>
</dbReference>
<keyword evidence="5" id="KW-0472">Membrane</keyword>
<feature type="transmembrane region" description="Helical" evidence="5">
    <location>
        <begin position="581"/>
        <end position="604"/>
    </location>
</feature>
<dbReference type="GO" id="GO:0005634">
    <property type="term" value="C:nucleus"/>
    <property type="evidence" value="ECO:0007669"/>
    <property type="project" value="TreeGrafter"/>
</dbReference>
<dbReference type="GO" id="GO:1990131">
    <property type="term" value="C:Gtr1-Gtr2 GTPase complex"/>
    <property type="evidence" value="ECO:0007669"/>
    <property type="project" value="TreeGrafter"/>
</dbReference>
<reference evidence="6 7" key="1">
    <citation type="submission" date="2015-07" db="EMBL/GenBank/DDBJ databases">
        <authorList>
            <person name="Noorani M."/>
        </authorList>
    </citation>
    <scope>NUCLEOTIDE SEQUENCE [LARGE SCALE GENOMIC DNA]</scope>
    <source>
        <strain evidence="6">BBA 69670</strain>
    </source>
</reference>
<dbReference type="GO" id="GO:0010507">
    <property type="term" value="P:negative regulation of autophagy"/>
    <property type="evidence" value="ECO:0007669"/>
    <property type="project" value="TreeGrafter"/>
</dbReference>
<dbReference type="InterPro" id="IPR027417">
    <property type="entry name" value="P-loop_NTPase"/>
</dbReference>
<feature type="region of interest" description="Disordered" evidence="4">
    <location>
        <begin position="665"/>
        <end position="735"/>
    </location>
</feature>
<dbReference type="GO" id="GO:0000329">
    <property type="term" value="C:fungal-type vacuole membrane"/>
    <property type="evidence" value="ECO:0007669"/>
    <property type="project" value="TreeGrafter"/>
</dbReference>
<dbReference type="GO" id="GO:0009267">
    <property type="term" value="P:cellular response to starvation"/>
    <property type="evidence" value="ECO:0007669"/>
    <property type="project" value="TreeGrafter"/>
</dbReference>
<evidence type="ECO:0000256" key="3">
    <source>
        <dbReference type="ARBA" id="ARBA00023134"/>
    </source>
</evidence>
<organism evidence="6 7">
    <name type="scientific">Rhizoctonia solani</name>
    <dbReference type="NCBI Taxonomy" id="456999"/>
    <lineage>
        <taxon>Eukaryota</taxon>
        <taxon>Fungi</taxon>
        <taxon>Dikarya</taxon>
        <taxon>Basidiomycota</taxon>
        <taxon>Agaricomycotina</taxon>
        <taxon>Agaricomycetes</taxon>
        <taxon>Cantharellales</taxon>
        <taxon>Ceratobasidiaceae</taxon>
        <taxon>Rhizoctonia</taxon>
    </lineage>
</organism>
<dbReference type="PANTHER" id="PTHR11259">
    <property type="entry name" value="RAS-RELATED GTP BINDING RAG/GTR YEAST"/>
    <property type="match status" value="1"/>
</dbReference>
<dbReference type="GO" id="GO:0005525">
    <property type="term" value="F:GTP binding"/>
    <property type="evidence" value="ECO:0007669"/>
    <property type="project" value="UniProtKB-KW"/>
</dbReference>
<dbReference type="EMBL" id="CYGV01000446">
    <property type="protein sequence ID" value="CUA68506.1"/>
    <property type="molecule type" value="Genomic_DNA"/>
</dbReference>
<dbReference type="AlphaFoldDB" id="A0A0K6FQJ2"/>
<sequence length="735" mass="82455">MDKQPPVTGIQRKKVLVCGLRKSGKTSALRVLTHGIAPKDTFYIETTTQIVKENINTIIPLEVWDCPGSTTVENLGAPLSQFSSIVFFIDIQDDYHLPIRRFYDLVVAAYEAGITNLPFEVLVHKAEAHSEDYRVDNFREIQQRIEDELYDYPSQPLHTFYPINYYMTSVYDHTTHEAFSRIVQRITSQVHVAALENLMNVLTPNCSMAKCFLFDVNLRIYVATDASPVDPGSYEACSEYVQTILTFAKLYQNIPAHPRAQISMSSTLTSPTTPTLQYPSGAPFQFNKLEAVNEVDTSGPQEELFPEGEWASSFAQLTPETTLAYWQITGQVTRIGLSGPKRRVRNQTPYLVMKSPLVLLLLLGSGVYAQDGTKRHKGETCDPTRNRLSAETRKFTSDCDGMTFCSTDGVCQPKGCRRDEFPFGYDRDATLPPMCPRDQFCPDEEDMCLPVMSPGSACQLNRDDQCQPPPDRPELDDGFLTNRGAMCFKYTCQYANITLGQSCEVENTVYVGYAGGGQEFYNIISRDRCAPRLWCNAQSGVCEPKAPLGAACSAHKQCETYTCNTKNVCAQPPGTPVRIQLWQYVVTGAGIICLMIGMSIALFMTHKRSRAKKLGEIRSYFKEQTSYRNSIISMHTTAKARLSTNSASTYRDSLCQFGGAVRESYEDDKDSDRRGLLARRSEDEHPDHQQDSDDEGVGYVHNHHGGANFTPIRPPPRMNNSGGWNPSEWGVARRW</sequence>
<gene>
    <name evidence="6" type="ORF">RSOLAG22IIIB_03543</name>
</gene>
<protein>
    <submittedName>
        <fullName evidence="6">GTP-binding protein gtr2 [Schizosaccharomyces pombe 972h-]</fullName>
    </submittedName>
</protein>
<evidence type="ECO:0000256" key="5">
    <source>
        <dbReference type="SAM" id="Phobius"/>
    </source>
</evidence>
<proteinExistence type="inferred from homology"/>
<keyword evidence="7" id="KW-1185">Reference proteome</keyword>
<name>A0A0K6FQJ2_9AGAM</name>
<dbReference type="Gene3D" id="3.30.450.190">
    <property type="match status" value="1"/>
</dbReference>
<dbReference type="Gene3D" id="3.40.50.300">
    <property type="entry name" value="P-loop containing nucleotide triphosphate hydrolases"/>
    <property type="match status" value="1"/>
</dbReference>
<dbReference type="SUPFAM" id="SSF52540">
    <property type="entry name" value="P-loop containing nucleoside triphosphate hydrolases"/>
    <property type="match status" value="1"/>
</dbReference>
<evidence type="ECO:0000256" key="4">
    <source>
        <dbReference type="SAM" id="MobiDB-lite"/>
    </source>
</evidence>
<evidence type="ECO:0000256" key="1">
    <source>
        <dbReference type="ARBA" id="ARBA00007756"/>
    </source>
</evidence>
<keyword evidence="3" id="KW-0342">GTP-binding</keyword>
<keyword evidence="5" id="KW-1133">Transmembrane helix</keyword>
<dbReference type="InterPro" id="IPR006762">
    <property type="entry name" value="Gtr1_RagA"/>
</dbReference>
<dbReference type="Proteomes" id="UP000044841">
    <property type="component" value="Unassembled WGS sequence"/>
</dbReference>
<feature type="compositionally biased region" description="Basic and acidic residues" evidence="4">
    <location>
        <begin position="670"/>
        <end position="691"/>
    </location>
</feature>
<accession>A0A0K6FQJ2</accession>
<evidence type="ECO:0000313" key="7">
    <source>
        <dbReference type="Proteomes" id="UP000044841"/>
    </source>
</evidence>
<comment type="similarity">
    <text evidence="1">Belongs to the GTR/RAG GTP-binding protein family.</text>
</comment>
<dbReference type="GO" id="GO:0003924">
    <property type="term" value="F:GTPase activity"/>
    <property type="evidence" value="ECO:0007669"/>
    <property type="project" value="TreeGrafter"/>
</dbReference>
<evidence type="ECO:0000313" key="6">
    <source>
        <dbReference type="EMBL" id="CUA68506.1"/>
    </source>
</evidence>
<evidence type="ECO:0000256" key="2">
    <source>
        <dbReference type="ARBA" id="ARBA00022741"/>
    </source>
</evidence>
<keyword evidence="5" id="KW-0812">Transmembrane</keyword>
<dbReference type="GO" id="GO:1904263">
    <property type="term" value="P:positive regulation of TORC1 signaling"/>
    <property type="evidence" value="ECO:0007669"/>
    <property type="project" value="TreeGrafter"/>
</dbReference>
<keyword evidence="2" id="KW-0547">Nucleotide-binding</keyword>